<reference evidence="3" key="1">
    <citation type="journal article" date="2013" name="Genome Announc.">
        <title>Draft genome sequence of Neofusicoccum parvum isolate UCR-NP2, a fungal vascular pathogen associated with grapevine cankers.</title>
        <authorList>
            <person name="Blanco-Ulate B."/>
            <person name="Rolshausen P."/>
            <person name="Cantu D."/>
        </authorList>
    </citation>
    <scope>NUCLEOTIDE SEQUENCE [LARGE SCALE GENOMIC DNA]</scope>
    <source>
        <strain evidence="3">UCR-NP2</strain>
    </source>
</reference>
<feature type="region of interest" description="Disordered" evidence="1">
    <location>
        <begin position="1"/>
        <end position="55"/>
    </location>
</feature>
<dbReference type="KEGG" id="npa:UCRNP2_4952"/>
<gene>
    <name evidence="2" type="ORF">UCRNP2_4952</name>
</gene>
<dbReference type="Proteomes" id="UP000013521">
    <property type="component" value="Unassembled WGS sequence"/>
</dbReference>
<dbReference type="OrthoDB" id="2530523at2759"/>
<feature type="region of interest" description="Disordered" evidence="1">
    <location>
        <begin position="319"/>
        <end position="348"/>
    </location>
</feature>
<dbReference type="OMA" id="QPGPAIM"/>
<evidence type="ECO:0000256" key="1">
    <source>
        <dbReference type="SAM" id="MobiDB-lite"/>
    </source>
</evidence>
<feature type="compositionally biased region" description="Polar residues" evidence="1">
    <location>
        <begin position="1"/>
        <end position="23"/>
    </location>
</feature>
<accession>R1EKI2</accession>
<dbReference type="AlphaFoldDB" id="R1EKI2"/>
<feature type="compositionally biased region" description="Low complexity" evidence="1">
    <location>
        <begin position="113"/>
        <end position="124"/>
    </location>
</feature>
<dbReference type="HOGENOM" id="CLU_070653_0_0_1"/>
<organism evidence="2 3">
    <name type="scientific">Botryosphaeria parva (strain UCR-NP2)</name>
    <name type="common">Grapevine canker fungus</name>
    <name type="synonym">Neofusicoccum parvum</name>
    <dbReference type="NCBI Taxonomy" id="1287680"/>
    <lineage>
        <taxon>Eukaryota</taxon>
        <taxon>Fungi</taxon>
        <taxon>Dikarya</taxon>
        <taxon>Ascomycota</taxon>
        <taxon>Pezizomycotina</taxon>
        <taxon>Dothideomycetes</taxon>
        <taxon>Dothideomycetes incertae sedis</taxon>
        <taxon>Botryosphaeriales</taxon>
        <taxon>Botryosphaeriaceae</taxon>
        <taxon>Neofusicoccum</taxon>
    </lineage>
</organism>
<evidence type="ECO:0000313" key="2">
    <source>
        <dbReference type="EMBL" id="EOD48308.1"/>
    </source>
</evidence>
<feature type="compositionally biased region" description="Polar residues" evidence="1">
    <location>
        <begin position="336"/>
        <end position="348"/>
    </location>
</feature>
<feature type="compositionally biased region" description="Low complexity" evidence="1">
    <location>
        <begin position="141"/>
        <end position="155"/>
    </location>
</feature>
<name>R1EKI2_BOTPV</name>
<protein>
    <submittedName>
        <fullName evidence="2">Uncharacterized protein</fullName>
    </submittedName>
</protein>
<proteinExistence type="predicted"/>
<feature type="compositionally biased region" description="Polar residues" evidence="1">
    <location>
        <begin position="92"/>
        <end position="112"/>
    </location>
</feature>
<evidence type="ECO:0000313" key="3">
    <source>
        <dbReference type="Proteomes" id="UP000013521"/>
    </source>
</evidence>
<dbReference type="EMBL" id="KB916226">
    <property type="protein sequence ID" value="EOD48308.1"/>
    <property type="molecule type" value="Genomic_DNA"/>
</dbReference>
<dbReference type="eggNOG" id="ENOG502S7XT">
    <property type="taxonomic scope" value="Eukaryota"/>
</dbReference>
<feature type="region of interest" description="Disordered" evidence="1">
    <location>
        <begin position="84"/>
        <end position="201"/>
    </location>
</feature>
<sequence length="348" mass="37150">MNQMDSYNPSFFNQTSAHQQFGSSPAHAQPAHGPLPPQFAQGIQPPHHPAFSNGAAAAGGGGFPLASSMGMGSAQAGAGGVMMQPGAMQQQSPRVPQSPYTTAPFSTPISAPNHQQQHHFQNFNKNISPPRHVSPYAATPQQQHQQQQFQQQQHQSLPDSSQPMAAPVSLPSHAAQPKPQPQGQPQKPMAATPASPGQLQREKEQVTLLLEINRELLQEVLRLQEQGKGGMMNAQPALGQDGNKEGDAAKKVASKEYIDCMRRLQANLSYLASFADHTQNPHKPVPPGPAIMTIPASPQALAEMYTKLGTLFPGWKGQLLKPGGVPGQGSPARPNMPQQQSPQAHSQG</sequence>